<gene>
    <name evidence="1" type="ORF">RHTARS1M_28</name>
</gene>
<keyword evidence="1" id="KW-0496">Mitochondrion</keyword>
<evidence type="ECO:0000313" key="1">
    <source>
        <dbReference type="EMBL" id="CCO62242.1"/>
    </source>
</evidence>
<reference evidence="1" key="1">
    <citation type="submission" date="2012-11" db="EMBL/GenBank/DDBJ databases">
        <authorList>
            <person name="Zhao X."/>
        </authorList>
    </citation>
    <scope>NUCLEOTIDE SEQUENCE</scope>
</reference>
<sequence length="111" mass="12879">MHDLDSYYMLSTISYPYMYQEASFSRLESNPTLNKLATELRKYASEDPLSPLSNHICSILDQPREHLALEYFDNSTVNEPLFSSELPEGFGNLQEYKRAGIYHFVGMVRIM</sequence>
<reference evidence="1" key="2">
    <citation type="journal article" date="2013" name="MicrobiologyOpen">
        <title>Complete mitochondrial genome of the aluminum-tolerant fungus Rhodotorula taiwanensis RS1 and comparative analysis of Basidiomycota mitochondrial genomes.</title>
        <authorList>
            <person name="Zhao X.Q."/>
            <person name="Aizawa T."/>
            <person name="Schneider J."/>
            <person name="Wang C."/>
            <person name="Shen R.F."/>
            <person name="Sunairi M."/>
        </authorList>
    </citation>
    <scope>NUCLEOTIDE SEQUENCE</scope>
</reference>
<name>R4ZBC3_9BASI</name>
<organism evidence="1">
    <name type="scientific">Rhodotorula taiwanensis RS1</name>
    <dbReference type="NCBI Taxonomy" id="1246992"/>
    <lineage>
        <taxon>Eukaryota</taxon>
        <taxon>Fungi</taxon>
        <taxon>Dikarya</taxon>
        <taxon>Basidiomycota</taxon>
        <taxon>Pucciniomycotina</taxon>
        <taxon>Microbotryomycetes</taxon>
        <taxon>Sporidiobolales</taxon>
        <taxon>Sporidiobolaceae</taxon>
        <taxon>Rhodotorula</taxon>
    </lineage>
</organism>
<dbReference type="EMBL" id="HF558455">
    <property type="protein sequence ID" value="CCO62242.1"/>
    <property type="molecule type" value="Genomic_DNA"/>
</dbReference>
<protein>
    <submittedName>
        <fullName evidence="1">Uncharacterized protein</fullName>
    </submittedName>
</protein>
<proteinExistence type="predicted"/>
<accession>R4ZBC3</accession>
<geneLocation type="mitochondrion" evidence="1"/>
<dbReference type="AlphaFoldDB" id="R4ZBC3"/>